<name>A0A2H9ZRU5_9ASPA</name>
<reference evidence="1 2" key="1">
    <citation type="journal article" date="2017" name="Nature">
        <title>The Apostasia genome and the evolution of orchids.</title>
        <authorList>
            <person name="Zhang G.Q."/>
            <person name="Liu K.W."/>
            <person name="Li Z."/>
            <person name="Lohaus R."/>
            <person name="Hsiao Y.Y."/>
            <person name="Niu S.C."/>
            <person name="Wang J.Y."/>
            <person name="Lin Y.C."/>
            <person name="Xu Q."/>
            <person name="Chen L.J."/>
            <person name="Yoshida K."/>
            <person name="Fujiwara S."/>
            <person name="Wang Z.W."/>
            <person name="Zhang Y.Q."/>
            <person name="Mitsuda N."/>
            <person name="Wang M."/>
            <person name="Liu G.H."/>
            <person name="Pecoraro L."/>
            <person name="Huang H.X."/>
            <person name="Xiao X.J."/>
            <person name="Lin M."/>
            <person name="Wu X.Y."/>
            <person name="Wu W.L."/>
            <person name="Chen Y.Y."/>
            <person name="Chang S.B."/>
            <person name="Sakamoto S."/>
            <person name="Ohme-Takagi M."/>
            <person name="Yagi M."/>
            <person name="Zeng S.J."/>
            <person name="Shen C.Y."/>
            <person name="Yeh C.M."/>
            <person name="Luo Y.B."/>
            <person name="Tsai W.C."/>
            <person name="Van de Peer Y."/>
            <person name="Liu Z.J."/>
        </authorList>
    </citation>
    <scope>NUCLEOTIDE SEQUENCE [LARGE SCALE GENOMIC DNA]</scope>
    <source>
        <strain evidence="2">cv. Shenzhen</strain>
        <tissue evidence="1">Stem</tissue>
    </source>
</reference>
<organism evidence="1 2">
    <name type="scientific">Apostasia shenzhenica</name>
    <dbReference type="NCBI Taxonomy" id="1088818"/>
    <lineage>
        <taxon>Eukaryota</taxon>
        <taxon>Viridiplantae</taxon>
        <taxon>Streptophyta</taxon>
        <taxon>Embryophyta</taxon>
        <taxon>Tracheophyta</taxon>
        <taxon>Spermatophyta</taxon>
        <taxon>Magnoliopsida</taxon>
        <taxon>Liliopsida</taxon>
        <taxon>Asparagales</taxon>
        <taxon>Orchidaceae</taxon>
        <taxon>Apostasioideae</taxon>
        <taxon>Apostasia</taxon>
    </lineage>
</organism>
<gene>
    <name evidence="1" type="ORF">AXF42_Ash021372</name>
</gene>
<evidence type="ECO:0000313" key="1">
    <source>
        <dbReference type="EMBL" id="PKA46009.1"/>
    </source>
</evidence>
<accession>A0A2H9ZRU5</accession>
<protein>
    <submittedName>
        <fullName evidence="1">Uncharacterized protein</fullName>
    </submittedName>
</protein>
<sequence length="64" mass="7355">MEDGMIKPFQIMNGLPTFSFSKKKIANMAKKFGWIAVDKFPIKRPTMDILRILGFCRCCLGWAL</sequence>
<keyword evidence="2" id="KW-1185">Reference proteome</keyword>
<proteinExistence type="predicted"/>
<dbReference type="EMBL" id="KZ454599">
    <property type="protein sequence ID" value="PKA46009.1"/>
    <property type="molecule type" value="Genomic_DNA"/>
</dbReference>
<evidence type="ECO:0000313" key="2">
    <source>
        <dbReference type="Proteomes" id="UP000236161"/>
    </source>
</evidence>
<dbReference type="Proteomes" id="UP000236161">
    <property type="component" value="Unassembled WGS sequence"/>
</dbReference>
<dbReference type="AlphaFoldDB" id="A0A2H9ZRU5"/>